<dbReference type="Proteomes" id="UP001142810">
    <property type="component" value="Unassembled WGS sequence"/>
</dbReference>
<dbReference type="SUPFAM" id="SSF49354">
    <property type="entry name" value="PapD-like"/>
    <property type="match status" value="1"/>
</dbReference>
<keyword evidence="2" id="KW-1185">Reference proteome</keyword>
<sequence>MPQWRYVSFLVLAFSLCYLFTCKPVEAKASLFLTEDVLYLSSERRVVSVNVLNRGSRTGVFSVRWLDHTMLSNGHLKRLPTGEPEHSLVPFVRFSPRRMTLKPGQSQRIKIALKRSANAAPSKEYYSHLNVTTINDDLEATLSQKAEISETNGMHIKARMGISIPVIWRHNVEPAQVSLTVISNTSPDPEVVIEKRGEASLRAYLHVFNQRNDDLTPHPVIMYPNITSRSIPLKIEEMGEGPLRVVLSESPHRNRALTSPLIDIEL</sequence>
<evidence type="ECO:0000313" key="2">
    <source>
        <dbReference type="Proteomes" id="UP001142810"/>
    </source>
</evidence>
<accession>A0ABT3PAX1</accession>
<evidence type="ECO:0000313" key="1">
    <source>
        <dbReference type="EMBL" id="MCW8109928.1"/>
    </source>
</evidence>
<evidence type="ECO:0008006" key="3">
    <source>
        <dbReference type="Google" id="ProtNLM"/>
    </source>
</evidence>
<protein>
    <recommendedName>
        <fullName evidence="3">Molecular chaperone</fullName>
    </recommendedName>
</protein>
<comment type="caution">
    <text evidence="1">The sequence shown here is derived from an EMBL/GenBank/DDBJ whole genome shotgun (WGS) entry which is preliminary data.</text>
</comment>
<reference evidence="1" key="1">
    <citation type="submission" date="2022-11" db="EMBL/GenBank/DDBJ databases">
        <title>Alteromonas sp. nov., isolated from sea water of the Qingdao.</title>
        <authorList>
            <person name="Wang Q."/>
        </authorList>
    </citation>
    <scope>NUCLEOTIDE SEQUENCE</scope>
    <source>
        <strain evidence="1">ASW11-7</strain>
    </source>
</reference>
<dbReference type="InterPro" id="IPR008962">
    <property type="entry name" value="PapD-like_sf"/>
</dbReference>
<proteinExistence type="predicted"/>
<dbReference type="RefSeq" id="WP_265618814.1">
    <property type="nucleotide sequence ID" value="NZ_JAPFRD010000013.1"/>
</dbReference>
<name>A0ABT3PAX1_9ALTE</name>
<dbReference type="EMBL" id="JAPFRD010000013">
    <property type="protein sequence ID" value="MCW8109928.1"/>
    <property type="molecule type" value="Genomic_DNA"/>
</dbReference>
<gene>
    <name evidence="1" type="ORF">OPS25_15585</name>
</gene>
<organism evidence="1 2">
    <name type="scientific">Alteromonas aquimaris</name>
    <dbReference type="NCBI Taxonomy" id="2998417"/>
    <lineage>
        <taxon>Bacteria</taxon>
        <taxon>Pseudomonadati</taxon>
        <taxon>Pseudomonadota</taxon>
        <taxon>Gammaproteobacteria</taxon>
        <taxon>Alteromonadales</taxon>
        <taxon>Alteromonadaceae</taxon>
        <taxon>Alteromonas/Salinimonas group</taxon>
        <taxon>Alteromonas</taxon>
    </lineage>
</organism>